<dbReference type="GO" id="GO:0051371">
    <property type="term" value="F:muscle alpha-actinin binding"/>
    <property type="evidence" value="ECO:0007669"/>
    <property type="project" value="TreeGrafter"/>
</dbReference>
<dbReference type="Gene3D" id="2.30.42.10">
    <property type="match status" value="1"/>
</dbReference>
<proteinExistence type="predicted"/>
<dbReference type="PROSITE" id="PS50106">
    <property type="entry name" value="PDZ"/>
    <property type="match status" value="1"/>
</dbReference>
<keyword evidence="3" id="KW-0479">Metal-binding</keyword>
<sequence length="430" mass="47846">MHTTEISVQRGKQPSGSDAVADVTRRRTLRLERFALIISHLLNDFRWEQIVRGPLPHSDTDASEPAGRTRSRRRAMAAVSEISLRQAAGSPLGFRLTGGSKFSMPLTVFEVSEGSRAHRAGVRPGDVLLRINGADAAGLSLSDAHRIIAAAGDNVRLSISKCSSCVLSSAYRCSLDDQELTENEELIKASVLSANEDTDSDNITSVSSERDTSEVQEEIDHEDLSQNIETSIVKVSATQNELNVKETSENRENKTNFITSDSLGIDNNIRTAFKIKNDNTVVNNTTPEQEKSNSENLLNITSTRSSINSNKEVISCSSPMATSQDQFEDEEYVDVRSLPLRPPQPAPKPEKAQRRCWHPVMWETSPPPDADAEEELPPEEAKHREYPHKQRIRNLRRLMAEGKVKAEPETLIFFLCNKFAVSEERKNKIA</sequence>
<keyword evidence="2" id="KW-0963">Cytoplasm</keyword>
<dbReference type="SMART" id="SM00228">
    <property type="entry name" value="PDZ"/>
    <property type="match status" value="1"/>
</dbReference>
<dbReference type="GO" id="GO:0003779">
    <property type="term" value="F:actin binding"/>
    <property type="evidence" value="ECO:0007669"/>
    <property type="project" value="TreeGrafter"/>
</dbReference>
<organism evidence="6 7">
    <name type="scientific">Eumeta variegata</name>
    <name type="common">Bagworm moth</name>
    <name type="synonym">Eumeta japonica</name>
    <dbReference type="NCBI Taxonomy" id="151549"/>
    <lineage>
        <taxon>Eukaryota</taxon>
        <taxon>Metazoa</taxon>
        <taxon>Ecdysozoa</taxon>
        <taxon>Arthropoda</taxon>
        <taxon>Hexapoda</taxon>
        <taxon>Insecta</taxon>
        <taxon>Pterygota</taxon>
        <taxon>Neoptera</taxon>
        <taxon>Endopterygota</taxon>
        <taxon>Lepidoptera</taxon>
        <taxon>Glossata</taxon>
        <taxon>Ditrysia</taxon>
        <taxon>Tineoidea</taxon>
        <taxon>Psychidae</taxon>
        <taxon>Oiketicinae</taxon>
        <taxon>Eumeta</taxon>
    </lineage>
</organism>
<name>A0A4C1Z3T2_EUMVA</name>
<dbReference type="InterPro" id="IPR036034">
    <property type="entry name" value="PDZ_sf"/>
</dbReference>
<keyword evidence="7" id="KW-1185">Reference proteome</keyword>
<dbReference type="GO" id="GO:0030018">
    <property type="term" value="C:Z disc"/>
    <property type="evidence" value="ECO:0007669"/>
    <property type="project" value="TreeGrafter"/>
</dbReference>
<dbReference type="InterPro" id="IPR001478">
    <property type="entry name" value="PDZ"/>
</dbReference>
<keyword evidence="3" id="KW-0440">LIM domain</keyword>
<dbReference type="FunFam" id="2.30.42.10:FF:000055">
    <property type="entry name" value="PDZ and LIM domain protein 3"/>
    <property type="match status" value="1"/>
</dbReference>
<gene>
    <name evidence="6" type="primary">Zasp52</name>
    <name evidence="6" type="ORF">EVAR_59843_1</name>
</gene>
<evidence type="ECO:0000256" key="2">
    <source>
        <dbReference type="ARBA" id="ARBA00022490"/>
    </source>
</evidence>
<dbReference type="GO" id="GO:0001725">
    <property type="term" value="C:stress fiber"/>
    <property type="evidence" value="ECO:0007669"/>
    <property type="project" value="TreeGrafter"/>
</dbReference>
<dbReference type="OrthoDB" id="1293114at2759"/>
<protein>
    <submittedName>
        <fullName evidence="6">PDZ and LIM domain protein Zasp</fullName>
    </submittedName>
</protein>
<feature type="compositionally biased region" description="Polar residues" evidence="4">
    <location>
        <begin position="1"/>
        <end position="16"/>
    </location>
</feature>
<evidence type="ECO:0000259" key="5">
    <source>
        <dbReference type="PROSITE" id="PS50106"/>
    </source>
</evidence>
<feature type="compositionally biased region" description="Basic and acidic residues" evidence="4">
    <location>
        <begin position="379"/>
        <end position="388"/>
    </location>
</feature>
<dbReference type="GO" id="GO:0031941">
    <property type="term" value="C:filamentous actin"/>
    <property type="evidence" value="ECO:0007669"/>
    <property type="project" value="TreeGrafter"/>
</dbReference>
<dbReference type="Proteomes" id="UP000299102">
    <property type="component" value="Unassembled WGS sequence"/>
</dbReference>
<accession>A0A4C1Z3T2</accession>
<feature type="region of interest" description="Disordered" evidence="4">
    <location>
        <begin position="364"/>
        <end position="388"/>
    </location>
</feature>
<dbReference type="GO" id="GO:0061061">
    <property type="term" value="P:muscle structure development"/>
    <property type="evidence" value="ECO:0007669"/>
    <property type="project" value="TreeGrafter"/>
</dbReference>
<evidence type="ECO:0000313" key="7">
    <source>
        <dbReference type="Proteomes" id="UP000299102"/>
    </source>
</evidence>
<dbReference type="SUPFAM" id="SSF50156">
    <property type="entry name" value="PDZ domain-like"/>
    <property type="match status" value="1"/>
</dbReference>
<feature type="region of interest" description="Disordered" evidence="4">
    <location>
        <begin position="53"/>
        <end position="73"/>
    </location>
</feature>
<evidence type="ECO:0000313" key="6">
    <source>
        <dbReference type="EMBL" id="GBP81714.1"/>
    </source>
</evidence>
<comment type="subcellular location">
    <subcellularLocation>
        <location evidence="1">Cytoplasm</location>
    </subcellularLocation>
</comment>
<dbReference type="PANTHER" id="PTHR24214">
    <property type="entry name" value="PDZ AND LIM DOMAIN PROTEIN ZASP"/>
    <property type="match status" value="1"/>
</dbReference>
<dbReference type="PANTHER" id="PTHR24214:SF38">
    <property type="entry name" value="PDZ AND LIM DOMAIN PROTEIN ZASP-RELATED"/>
    <property type="match status" value="1"/>
</dbReference>
<dbReference type="AlphaFoldDB" id="A0A4C1Z3T2"/>
<dbReference type="GO" id="GO:0005912">
    <property type="term" value="C:adherens junction"/>
    <property type="evidence" value="ECO:0007669"/>
    <property type="project" value="TreeGrafter"/>
</dbReference>
<evidence type="ECO:0000256" key="4">
    <source>
        <dbReference type="SAM" id="MobiDB-lite"/>
    </source>
</evidence>
<evidence type="ECO:0000256" key="1">
    <source>
        <dbReference type="ARBA" id="ARBA00004496"/>
    </source>
</evidence>
<dbReference type="InterPro" id="IPR050604">
    <property type="entry name" value="PDZ-LIM_domain"/>
</dbReference>
<feature type="domain" description="PDZ" evidence="5">
    <location>
        <begin position="81"/>
        <end position="163"/>
    </location>
</feature>
<dbReference type="GO" id="GO:0030036">
    <property type="term" value="P:actin cytoskeleton organization"/>
    <property type="evidence" value="ECO:0007669"/>
    <property type="project" value="TreeGrafter"/>
</dbReference>
<evidence type="ECO:0000256" key="3">
    <source>
        <dbReference type="ARBA" id="ARBA00023038"/>
    </source>
</evidence>
<reference evidence="6 7" key="1">
    <citation type="journal article" date="2019" name="Commun. Biol.">
        <title>The bagworm genome reveals a unique fibroin gene that provides high tensile strength.</title>
        <authorList>
            <person name="Kono N."/>
            <person name="Nakamura H."/>
            <person name="Ohtoshi R."/>
            <person name="Tomita M."/>
            <person name="Numata K."/>
            <person name="Arakawa K."/>
        </authorList>
    </citation>
    <scope>NUCLEOTIDE SEQUENCE [LARGE SCALE GENOMIC DNA]</scope>
</reference>
<feature type="region of interest" description="Disordered" evidence="4">
    <location>
        <begin position="197"/>
        <end position="220"/>
    </location>
</feature>
<dbReference type="STRING" id="151549.A0A4C1Z3T2"/>
<feature type="region of interest" description="Disordered" evidence="4">
    <location>
        <begin position="1"/>
        <end position="22"/>
    </location>
</feature>
<dbReference type="Pfam" id="PF00595">
    <property type="entry name" value="PDZ"/>
    <property type="match status" value="1"/>
</dbReference>
<keyword evidence="3" id="KW-0862">Zinc</keyword>
<comment type="caution">
    <text evidence="6">The sequence shown here is derived from an EMBL/GenBank/DDBJ whole genome shotgun (WGS) entry which is preliminary data.</text>
</comment>
<dbReference type="EMBL" id="BGZK01001526">
    <property type="protein sequence ID" value="GBP81714.1"/>
    <property type="molecule type" value="Genomic_DNA"/>
</dbReference>